<evidence type="ECO:0000256" key="1">
    <source>
        <dbReference type="ARBA" id="ARBA00004117"/>
    </source>
</evidence>
<gene>
    <name evidence="3" type="ORF">METZ01_LOCUS412154</name>
</gene>
<name>A0A382WL11_9ZZZZ</name>
<organism evidence="3">
    <name type="scientific">marine metagenome</name>
    <dbReference type="NCBI Taxonomy" id="408172"/>
    <lineage>
        <taxon>unclassified sequences</taxon>
        <taxon>metagenomes</taxon>
        <taxon>ecological metagenomes</taxon>
    </lineage>
</organism>
<proteinExistence type="predicted"/>
<dbReference type="EMBL" id="UINC01160572">
    <property type="protein sequence ID" value="SVD59300.1"/>
    <property type="molecule type" value="Genomic_DNA"/>
</dbReference>
<keyword evidence="2" id="KW-0975">Bacterial flagellum</keyword>
<evidence type="ECO:0000313" key="3">
    <source>
        <dbReference type="EMBL" id="SVD59300.1"/>
    </source>
</evidence>
<comment type="subcellular location">
    <subcellularLocation>
        <location evidence="1">Bacterial flagellum basal body</location>
    </subcellularLocation>
</comment>
<dbReference type="PANTHER" id="PTHR34653">
    <property type="match status" value="1"/>
</dbReference>
<dbReference type="GO" id="GO:0003774">
    <property type="term" value="F:cytoskeletal motor activity"/>
    <property type="evidence" value="ECO:0007669"/>
    <property type="project" value="InterPro"/>
</dbReference>
<reference evidence="3" key="1">
    <citation type="submission" date="2018-05" db="EMBL/GenBank/DDBJ databases">
        <authorList>
            <person name="Lanie J.A."/>
            <person name="Ng W.-L."/>
            <person name="Kazmierczak K.M."/>
            <person name="Andrzejewski T.M."/>
            <person name="Davidsen T.M."/>
            <person name="Wayne K.J."/>
            <person name="Tettelin H."/>
            <person name="Glass J.I."/>
            <person name="Rusch D."/>
            <person name="Podicherti R."/>
            <person name="Tsui H.-C.T."/>
            <person name="Winkler M.E."/>
        </authorList>
    </citation>
    <scope>NUCLEOTIDE SEQUENCE</scope>
</reference>
<dbReference type="GO" id="GO:0005198">
    <property type="term" value="F:structural molecule activity"/>
    <property type="evidence" value="ECO:0007669"/>
    <property type="project" value="InterPro"/>
</dbReference>
<accession>A0A382WL11</accession>
<dbReference type="GO" id="GO:0009425">
    <property type="term" value="C:bacterial-type flagellum basal body"/>
    <property type="evidence" value="ECO:0007669"/>
    <property type="project" value="UniProtKB-SubCell"/>
</dbReference>
<dbReference type="AlphaFoldDB" id="A0A382WL11"/>
<dbReference type="PANTHER" id="PTHR34653:SF1">
    <property type="entry name" value="FLAGELLAR HOOK-BASAL BODY COMPLEX PROTEIN FLIE"/>
    <property type="match status" value="1"/>
</dbReference>
<dbReference type="GO" id="GO:0071973">
    <property type="term" value="P:bacterial-type flagellum-dependent cell motility"/>
    <property type="evidence" value="ECO:0007669"/>
    <property type="project" value="InterPro"/>
</dbReference>
<evidence type="ECO:0000256" key="2">
    <source>
        <dbReference type="ARBA" id="ARBA00023143"/>
    </source>
</evidence>
<sequence>MQADADLTLEKLFKNEASSEEVMISFKKAQLAFEAMMQIRNKLVDAFEEIQRMRI</sequence>
<evidence type="ECO:0008006" key="4">
    <source>
        <dbReference type="Google" id="ProtNLM"/>
    </source>
</evidence>
<dbReference type="InterPro" id="IPR001624">
    <property type="entry name" value="FliE"/>
</dbReference>
<protein>
    <recommendedName>
        <fullName evidence="4">Flagellar hook-basal body complex protein FliE</fullName>
    </recommendedName>
</protein>
<dbReference type="Pfam" id="PF02049">
    <property type="entry name" value="FliE"/>
    <property type="match status" value="1"/>
</dbReference>